<dbReference type="InterPro" id="IPR002110">
    <property type="entry name" value="Ankyrin_rpt"/>
</dbReference>
<feature type="region of interest" description="Disordered" evidence="5">
    <location>
        <begin position="657"/>
        <end position="702"/>
    </location>
</feature>
<feature type="domain" description="SOWAHA-C winged helix-turn-helix" evidence="6">
    <location>
        <begin position="3"/>
        <end position="80"/>
    </location>
</feature>
<dbReference type="SUPFAM" id="SSF48403">
    <property type="entry name" value="Ankyrin repeat"/>
    <property type="match status" value="1"/>
</dbReference>
<dbReference type="PANTHER" id="PTHR14491:SF2">
    <property type="entry name" value="ANKYRIN REPEAT DOMAIN-CONTAINING PROTEIN SOWAHA"/>
    <property type="match status" value="1"/>
</dbReference>
<keyword evidence="2 4" id="KW-0040">ANK repeat</keyword>
<feature type="repeat" description="ANK" evidence="4">
    <location>
        <begin position="544"/>
        <end position="577"/>
    </location>
</feature>
<feature type="region of interest" description="Disordered" evidence="5">
    <location>
        <begin position="420"/>
        <end position="461"/>
    </location>
</feature>
<comment type="similarity">
    <text evidence="3">Belongs to the SOWAH family.</text>
</comment>
<keyword evidence="1" id="KW-0677">Repeat</keyword>
<evidence type="ECO:0000256" key="1">
    <source>
        <dbReference type="ARBA" id="ARBA00022737"/>
    </source>
</evidence>
<feature type="repeat" description="ANK" evidence="4">
    <location>
        <begin position="505"/>
        <end position="527"/>
    </location>
</feature>
<proteinExistence type="inferred from homology"/>
<keyword evidence="8" id="KW-1185">Reference proteome</keyword>
<evidence type="ECO:0000259" key="6">
    <source>
        <dbReference type="Pfam" id="PF25877"/>
    </source>
</evidence>
<reference evidence="7" key="1">
    <citation type="journal article" date="2022" name="bioRxiv">
        <title>Sequencing and chromosome-scale assembly of the giantPleurodeles waltlgenome.</title>
        <authorList>
            <person name="Brown T."/>
            <person name="Elewa A."/>
            <person name="Iarovenko S."/>
            <person name="Subramanian E."/>
            <person name="Araus A.J."/>
            <person name="Petzold A."/>
            <person name="Susuki M."/>
            <person name="Suzuki K.-i.T."/>
            <person name="Hayashi T."/>
            <person name="Toyoda A."/>
            <person name="Oliveira C."/>
            <person name="Osipova E."/>
            <person name="Leigh N.D."/>
            <person name="Simon A."/>
            <person name="Yun M.H."/>
        </authorList>
    </citation>
    <scope>NUCLEOTIDE SEQUENCE</scope>
    <source>
        <strain evidence="7">20211129_DDA</strain>
        <tissue evidence="7">Liver</tissue>
    </source>
</reference>
<dbReference type="Pfam" id="PF12796">
    <property type="entry name" value="Ank_2"/>
    <property type="match status" value="1"/>
</dbReference>
<evidence type="ECO:0000256" key="5">
    <source>
        <dbReference type="SAM" id="MobiDB-lite"/>
    </source>
</evidence>
<comment type="caution">
    <text evidence="7">The sequence shown here is derived from an EMBL/GenBank/DDBJ whole genome shotgun (WGS) entry which is preliminary data.</text>
</comment>
<dbReference type="AlphaFoldDB" id="A0AAV7PFM7"/>
<sequence length="702" mass="77938">MTEVSQETVLHFLLQEGGKVKNSELLGRFKPLLDSSDPSQKAANRERFKGFVNTLAVVKDEDGTKYVVLRKKYLQLLDAGEGVGSLDTAPLTPPITSSEESSSSKKTGDILHLRSSRDGTRAKDEEDDLPPMSRREATRRPRESTRSQGESSQSSYSTEEPSTTPAEEKPQTRSQGEWPCGPREGDSHPKVVPYTEAQDLENRETPQRRRAPQAVRRDCQESCSSPQEGSSAAGYRMPAAQASAGGVRNASLGGERRLSLGALDDYHSSLGYLSPESDPPPRRRSLDLLEQAINRARMLPTCAHTEEHEEAVQDLLTNDPSLAKIKEQSGDPHDPDQMRESVFTLVTRIDKAEPTSNPQMLTAEAKRRQHKEPAQKPFMLPLRCPPPPIRITQDENQHDIGTGQERTFLQNKEHFASSLSANMARPKSPHTKRRQHDETGARSPHLKRVSRSLKANEESKFSDTVPLESAEHDWLVKSTAGRWSHHLYGLLLNDSELIEKKDFMSGFTALHWAAKSGNSEMLTTLIEIAKKEGLKVDVNMKSFGGYTPLHVAAIHGREEVILKLVRNYDAKVHLRDWSGKKAHQYLQKSTSLAVRYILDDPSILIAGQGTPVKKNSKVAASILGSTSAFLGVLSEDIPFHELTKGLKKPPSLNKLLFNAPAGPKKKPKTRGSFASFSSLHEAEEEPDSSVGKRRPRSEFYSQ</sequence>
<dbReference type="Gene3D" id="1.25.40.20">
    <property type="entry name" value="Ankyrin repeat-containing domain"/>
    <property type="match status" value="1"/>
</dbReference>
<feature type="compositionally biased region" description="Polar residues" evidence="5">
    <location>
        <begin position="221"/>
        <end position="230"/>
    </location>
</feature>
<dbReference type="PROSITE" id="PS50297">
    <property type="entry name" value="ANK_REP_REGION"/>
    <property type="match status" value="2"/>
</dbReference>
<dbReference type="EMBL" id="JANPWB010000011">
    <property type="protein sequence ID" value="KAJ1127107.1"/>
    <property type="molecule type" value="Genomic_DNA"/>
</dbReference>
<dbReference type="Proteomes" id="UP001066276">
    <property type="component" value="Chromosome 7"/>
</dbReference>
<dbReference type="PROSITE" id="PS50088">
    <property type="entry name" value="ANK_REPEAT"/>
    <property type="match status" value="2"/>
</dbReference>
<evidence type="ECO:0000256" key="2">
    <source>
        <dbReference type="ARBA" id="ARBA00023043"/>
    </source>
</evidence>
<feature type="compositionally biased region" description="Basic and acidic residues" evidence="5">
    <location>
        <begin position="133"/>
        <end position="145"/>
    </location>
</feature>
<protein>
    <recommendedName>
        <fullName evidence="6">SOWAHA-C winged helix-turn-helix domain-containing protein</fullName>
    </recommendedName>
</protein>
<evidence type="ECO:0000313" key="8">
    <source>
        <dbReference type="Proteomes" id="UP001066276"/>
    </source>
</evidence>
<feature type="region of interest" description="Disordered" evidence="5">
    <location>
        <begin position="83"/>
        <end position="237"/>
    </location>
</feature>
<evidence type="ECO:0000256" key="3">
    <source>
        <dbReference type="ARBA" id="ARBA00038122"/>
    </source>
</evidence>
<feature type="compositionally biased region" description="Low complexity" evidence="5">
    <location>
        <begin position="146"/>
        <end position="165"/>
    </location>
</feature>
<evidence type="ECO:0000313" key="7">
    <source>
        <dbReference type="EMBL" id="KAJ1127107.1"/>
    </source>
</evidence>
<feature type="compositionally biased region" description="Basic and acidic residues" evidence="5">
    <location>
        <begin position="102"/>
        <end position="124"/>
    </location>
</feature>
<dbReference type="PANTHER" id="PTHR14491">
    <property type="entry name" value="SOSONDOWAH, ISOFORM G"/>
    <property type="match status" value="1"/>
</dbReference>
<organism evidence="7 8">
    <name type="scientific">Pleurodeles waltl</name>
    <name type="common">Iberian ribbed newt</name>
    <dbReference type="NCBI Taxonomy" id="8319"/>
    <lineage>
        <taxon>Eukaryota</taxon>
        <taxon>Metazoa</taxon>
        <taxon>Chordata</taxon>
        <taxon>Craniata</taxon>
        <taxon>Vertebrata</taxon>
        <taxon>Euteleostomi</taxon>
        <taxon>Amphibia</taxon>
        <taxon>Batrachia</taxon>
        <taxon>Caudata</taxon>
        <taxon>Salamandroidea</taxon>
        <taxon>Salamandridae</taxon>
        <taxon>Pleurodelinae</taxon>
        <taxon>Pleurodeles</taxon>
    </lineage>
</organism>
<dbReference type="InterPro" id="IPR036770">
    <property type="entry name" value="Ankyrin_rpt-contain_sf"/>
</dbReference>
<name>A0AAV7PFM7_PLEWA</name>
<dbReference type="InterPro" id="IPR058889">
    <property type="entry name" value="WHD_SOWAHA-C"/>
</dbReference>
<accession>A0AAV7PFM7</accession>
<evidence type="ECO:0000256" key="4">
    <source>
        <dbReference type="PROSITE-ProRule" id="PRU00023"/>
    </source>
</evidence>
<dbReference type="SMART" id="SM00248">
    <property type="entry name" value="ANK"/>
    <property type="match status" value="2"/>
</dbReference>
<gene>
    <name evidence="7" type="ORF">NDU88_005511</name>
</gene>
<dbReference type="Pfam" id="PF25877">
    <property type="entry name" value="WHD_SOWAH"/>
    <property type="match status" value="1"/>
</dbReference>